<evidence type="ECO:0000313" key="2">
    <source>
        <dbReference type="EMBL" id="KAJ5340270.1"/>
    </source>
</evidence>
<feature type="region of interest" description="Disordered" evidence="1">
    <location>
        <begin position="31"/>
        <end position="51"/>
    </location>
</feature>
<dbReference type="AlphaFoldDB" id="A0A9W9QMX8"/>
<accession>A0A9W9QMX8</accession>
<dbReference type="EMBL" id="JAPZBR010000008">
    <property type="protein sequence ID" value="KAJ5340270.1"/>
    <property type="molecule type" value="Genomic_DNA"/>
</dbReference>
<reference evidence="2" key="1">
    <citation type="submission" date="2022-12" db="EMBL/GenBank/DDBJ databases">
        <authorList>
            <person name="Petersen C."/>
        </authorList>
    </citation>
    <scope>NUCLEOTIDE SEQUENCE</scope>
    <source>
        <strain evidence="2">IBT 35675</strain>
    </source>
</reference>
<organism evidence="2 3">
    <name type="scientific">Penicillium brevicompactum</name>
    <dbReference type="NCBI Taxonomy" id="5074"/>
    <lineage>
        <taxon>Eukaryota</taxon>
        <taxon>Fungi</taxon>
        <taxon>Dikarya</taxon>
        <taxon>Ascomycota</taxon>
        <taxon>Pezizomycotina</taxon>
        <taxon>Eurotiomycetes</taxon>
        <taxon>Eurotiomycetidae</taxon>
        <taxon>Eurotiales</taxon>
        <taxon>Aspergillaceae</taxon>
        <taxon>Penicillium</taxon>
    </lineage>
</organism>
<keyword evidence="3" id="KW-1185">Reference proteome</keyword>
<sequence length="137" mass="15136">MSQLSLFSDAYPSSLYEGDAIDGLSFPNNQFHTPDLSGSQQTSESVSNPGFLTPIPLPSVPPSLEPVGPGRSIEFVLYSDMSKDEFVAWWLETEFGRKKRLHWSGNRTAACWQHFDQVANAKTGKSQVRNAVDAIKS</sequence>
<reference evidence="2" key="2">
    <citation type="journal article" date="2023" name="IMA Fungus">
        <title>Comparative genomic study of the Penicillium genus elucidates a diverse pangenome and 15 lateral gene transfer events.</title>
        <authorList>
            <person name="Petersen C."/>
            <person name="Sorensen T."/>
            <person name="Nielsen M.R."/>
            <person name="Sondergaard T.E."/>
            <person name="Sorensen J.L."/>
            <person name="Fitzpatrick D.A."/>
            <person name="Frisvad J.C."/>
            <person name="Nielsen K.L."/>
        </authorList>
    </citation>
    <scope>NUCLEOTIDE SEQUENCE</scope>
    <source>
        <strain evidence="2">IBT 35675</strain>
    </source>
</reference>
<evidence type="ECO:0000313" key="3">
    <source>
        <dbReference type="Proteomes" id="UP001148299"/>
    </source>
</evidence>
<gene>
    <name evidence="2" type="ORF">N7541_009394</name>
</gene>
<protein>
    <submittedName>
        <fullName evidence="2">Uncharacterized protein</fullName>
    </submittedName>
</protein>
<proteinExistence type="predicted"/>
<name>A0A9W9QMX8_PENBR</name>
<comment type="caution">
    <text evidence="2">The sequence shown here is derived from an EMBL/GenBank/DDBJ whole genome shotgun (WGS) entry which is preliminary data.</text>
</comment>
<evidence type="ECO:0000256" key="1">
    <source>
        <dbReference type="SAM" id="MobiDB-lite"/>
    </source>
</evidence>
<feature type="compositionally biased region" description="Polar residues" evidence="1">
    <location>
        <begin position="31"/>
        <end position="50"/>
    </location>
</feature>
<dbReference type="Proteomes" id="UP001148299">
    <property type="component" value="Unassembled WGS sequence"/>
</dbReference>